<feature type="transmembrane region" description="Helical" evidence="10">
    <location>
        <begin position="711"/>
        <end position="738"/>
    </location>
</feature>
<accession>A0A2A9NNJ6</accession>
<comment type="subcellular location">
    <subcellularLocation>
        <location evidence="1">Endoplasmic reticulum membrane</location>
        <topology evidence="1">Multi-pass membrane protein</topology>
    </subcellularLocation>
</comment>
<dbReference type="STRING" id="703135.A0A2A9NNJ6"/>
<proteinExistence type="inferred from homology"/>
<dbReference type="GO" id="GO:0050185">
    <property type="term" value="F:phosphatidylinositol deacylase activity"/>
    <property type="evidence" value="ECO:0007669"/>
    <property type="project" value="TreeGrafter"/>
</dbReference>
<evidence type="ECO:0000259" key="13">
    <source>
        <dbReference type="Pfam" id="PF25140"/>
    </source>
</evidence>
<dbReference type="EC" id="3.1.-.-" evidence="10"/>
<dbReference type="PANTHER" id="PTHR15495">
    <property type="entry name" value="NEGATIVE REGULATOR OF VESICLE FORMATION-RELATED"/>
    <property type="match status" value="1"/>
</dbReference>
<dbReference type="InterPro" id="IPR039529">
    <property type="entry name" value="PGAP1/BST1"/>
</dbReference>
<keyword evidence="6 10" id="KW-0256">Endoplasmic reticulum</keyword>
<dbReference type="GO" id="GO:0015031">
    <property type="term" value="P:protein transport"/>
    <property type="evidence" value="ECO:0007669"/>
    <property type="project" value="UniProtKB-KW"/>
</dbReference>
<feature type="chain" id="PRO_5013219350" description="GPI inositol-deacylase" evidence="11">
    <location>
        <begin position="18"/>
        <end position="969"/>
    </location>
</feature>
<name>A0A2A9NNJ6_9AGAR</name>
<evidence type="ECO:0000256" key="4">
    <source>
        <dbReference type="ARBA" id="ARBA00022692"/>
    </source>
</evidence>
<evidence type="ECO:0000256" key="6">
    <source>
        <dbReference type="ARBA" id="ARBA00022824"/>
    </source>
</evidence>
<dbReference type="InterPro" id="IPR029058">
    <property type="entry name" value="AB_hydrolase_fold"/>
</dbReference>
<dbReference type="Gene3D" id="3.40.50.1820">
    <property type="entry name" value="alpha/beta hydrolase"/>
    <property type="match status" value="1"/>
</dbReference>
<feature type="transmembrane region" description="Helical" evidence="10">
    <location>
        <begin position="679"/>
        <end position="699"/>
    </location>
</feature>
<feature type="signal peptide" evidence="11">
    <location>
        <begin position="1"/>
        <end position="17"/>
    </location>
</feature>
<evidence type="ECO:0000256" key="2">
    <source>
        <dbReference type="ARBA" id="ARBA00006931"/>
    </source>
</evidence>
<evidence type="ECO:0000256" key="11">
    <source>
        <dbReference type="SAM" id="SignalP"/>
    </source>
</evidence>
<dbReference type="InterPro" id="IPR012908">
    <property type="entry name" value="PGAP1-ab_dom-like"/>
</dbReference>
<feature type="domain" description="GPI inositol-deacylase PGAP1-like alpha/beta" evidence="12">
    <location>
        <begin position="98"/>
        <end position="311"/>
    </location>
</feature>
<evidence type="ECO:0000256" key="1">
    <source>
        <dbReference type="ARBA" id="ARBA00004477"/>
    </source>
</evidence>
<dbReference type="Pfam" id="PF07819">
    <property type="entry name" value="PGAP1"/>
    <property type="match status" value="1"/>
</dbReference>
<keyword evidence="8 10" id="KW-1133">Transmembrane helix</keyword>
<feature type="transmembrane region" description="Helical" evidence="10">
    <location>
        <begin position="640"/>
        <end position="658"/>
    </location>
</feature>
<evidence type="ECO:0000256" key="8">
    <source>
        <dbReference type="ARBA" id="ARBA00022989"/>
    </source>
</evidence>
<keyword evidence="3 10" id="KW-0813">Transport</keyword>
<keyword evidence="4 10" id="KW-0812">Transmembrane</keyword>
<comment type="function">
    <text evidence="10">Involved in inositol deacylation of GPI-anchored proteins which plays important roles in the quality control and ER-associated degradation of GPI-anchored proteins.</text>
</comment>
<dbReference type="PANTHER" id="PTHR15495:SF7">
    <property type="entry name" value="GPI INOSITOL-DEACYLASE"/>
    <property type="match status" value="1"/>
</dbReference>
<feature type="transmembrane region" description="Helical" evidence="10">
    <location>
        <begin position="890"/>
        <end position="910"/>
    </location>
</feature>
<evidence type="ECO:0000256" key="10">
    <source>
        <dbReference type="RuleBase" id="RU365011"/>
    </source>
</evidence>
<feature type="transmembrane region" description="Helical" evidence="10">
    <location>
        <begin position="853"/>
        <end position="878"/>
    </location>
</feature>
<feature type="domain" description="GPI inositol-deacylase transmembrane" evidence="13">
    <location>
        <begin position="699"/>
        <end position="960"/>
    </location>
</feature>
<evidence type="ECO:0000256" key="9">
    <source>
        <dbReference type="ARBA" id="ARBA00023136"/>
    </source>
</evidence>
<dbReference type="GO" id="GO:0006505">
    <property type="term" value="P:GPI anchor metabolic process"/>
    <property type="evidence" value="ECO:0007669"/>
    <property type="project" value="TreeGrafter"/>
</dbReference>
<dbReference type="Proteomes" id="UP000242287">
    <property type="component" value="Unassembled WGS sequence"/>
</dbReference>
<dbReference type="GO" id="GO:0006888">
    <property type="term" value="P:endoplasmic reticulum to Golgi vesicle-mediated transport"/>
    <property type="evidence" value="ECO:0007669"/>
    <property type="project" value="TreeGrafter"/>
</dbReference>
<feature type="transmembrane region" description="Helical" evidence="10">
    <location>
        <begin position="922"/>
        <end position="939"/>
    </location>
</feature>
<evidence type="ECO:0000256" key="5">
    <source>
        <dbReference type="ARBA" id="ARBA00022801"/>
    </source>
</evidence>
<evidence type="ECO:0000256" key="7">
    <source>
        <dbReference type="ARBA" id="ARBA00022927"/>
    </source>
</evidence>
<dbReference type="OrthoDB" id="348976at2759"/>
<sequence>MLTSVLPIVLALFTVFALLVSYSAYSDISHNLSPQGCRMSWMSPSYLLQSQFNKSWTPLGNRYSLWLYREFGWDPNEASSRKRQLSCTPSNNHVRNSLPVLFIPGNAGSSHQVRSIASSATRQFFSSPQAVSSTFSSRKLKRLDFYAVEFNEDLSAFHGPTLQSQVAYTSRAIDYILSLYPANTSIIVMGHSMGGIVATSLLPADHISAAITMSTPHTLPPARFDARIDEIYQKNLRTLMIDSTPIVSLCGGAMDMMIPSESCVLPPVVNKNIYRRTVFTSALEGSWTGVGHREMVWCHQVRWRIARAALELGAANSPESRGVVLDKWLRDGGTLPPSTEEYFNTRLQLTDKAKYEVLPEELQLVVKTPIDSKMYLLPVPQKATNHTKFILLVSQGSIGPISPQNPLPLTVSVFTCSSIQSTPECQALEATTLRLIPNPNPAQPFPLPAEGSDESEGVALYEAHAAAVINHRWIGIQINNGDGRGWVVGGFDNDYAADKQSTTLSLLAGHRSRVNIRQKALSTEITIPGVRQNALLVYRLEPEMTSSACDAVLFAPLLVHTAQPIETHFFPLYGKSKRRILLHSHGAAPYVESWYASHQEGLKLTIYSSAEPGCTVKSLDLQIDWSATLGRWVSRYPTTIVIWAAGITSLLMFWAWGVEDRRGILPTVGDSLSAFSSRILPRLLLCSMVLSLFPLPVRFYLGNGGEPLFSVIAPLLLIVSTGLVYISWIVLTLVTWVIGRMWVLFHRKPFQISGAQRGAATSMAITFLFIFLFIPWQVAFLGAWMIQLYTCSLSTKHSQQSPVPQPYTRETYFSPTPGDAAVSVNDPTPSISQSQQGRRSSCHEQLNNLRHNWYLLLLMTWLLPLAAPTLAVWVRTLGTAGYSTPFDGDHNFLIVAPFLILVDLATWVLGPLLTKYSFEDKISVRWTLAIISLTAFLIGSRRPYDVFNAASISLGLIVITRVGRRYLGI</sequence>
<keyword evidence="11" id="KW-0732">Signal</keyword>
<protein>
    <recommendedName>
        <fullName evidence="10">GPI inositol-deacylase</fullName>
        <ecNumber evidence="10">3.1.-.-</ecNumber>
    </recommendedName>
</protein>
<keyword evidence="15" id="KW-1185">Reference proteome</keyword>
<keyword evidence="7 10" id="KW-0653">Protein transport</keyword>
<dbReference type="EMBL" id="KZ302035">
    <property type="protein sequence ID" value="PFH49243.1"/>
    <property type="molecule type" value="Genomic_DNA"/>
</dbReference>
<dbReference type="SUPFAM" id="SSF53474">
    <property type="entry name" value="alpha/beta-Hydrolases"/>
    <property type="match status" value="1"/>
</dbReference>
<keyword evidence="5 10" id="KW-0378">Hydrolase</keyword>
<evidence type="ECO:0000259" key="12">
    <source>
        <dbReference type="Pfam" id="PF07819"/>
    </source>
</evidence>
<evidence type="ECO:0000313" key="14">
    <source>
        <dbReference type="EMBL" id="PFH49243.1"/>
    </source>
</evidence>
<evidence type="ECO:0000313" key="15">
    <source>
        <dbReference type="Proteomes" id="UP000242287"/>
    </source>
</evidence>
<keyword evidence="9 10" id="KW-0472">Membrane</keyword>
<dbReference type="Pfam" id="PF25140">
    <property type="entry name" value="PGAP1_TMD"/>
    <property type="match status" value="1"/>
</dbReference>
<feature type="transmembrane region" description="Helical" evidence="10">
    <location>
        <begin position="946"/>
        <end position="963"/>
    </location>
</feature>
<dbReference type="InterPro" id="IPR056824">
    <property type="entry name" value="PGAP1_TMD"/>
</dbReference>
<feature type="transmembrane region" description="Helical" evidence="10">
    <location>
        <begin position="759"/>
        <end position="786"/>
    </location>
</feature>
<dbReference type="AlphaFoldDB" id="A0A2A9NNJ6"/>
<evidence type="ECO:0000256" key="3">
    <source>
        <dbReference type="ARBA" id="ARBA00022448"/>
    </source>
</evidence>
<organism evidence="14 15">
    <name type="scientific">Amanita thiersii Skay4041</name>
    <dbReference type="NCBI Taxonomy" id="703135"/>
    <lineage>
        <taxon>Eukaryota</taxon>
        <taxon>Fungi</taxon>
        <taxon>Dikarya</taxon>
        <taxon>Basidiomycota</taxon>
        <taxon>Agaricomycotina</taxon>
        <taxon>Agaricomycetes</taxon>
        <taxon>Agaricomycetidae</taxon>
        <taxon>Agaricales</taxon>
        <taxon>Pluteineae</taxon>
        <taxon>Amanitaceae</taxon>
        <taxon>Amanita</taxon>
    </lineage>
</organism>
<gene>
    <name evidence="14" type="ORF">AMATHDRAFT_148079</name>
</gene>
<comment type="similarity">
    <text evidence="2 10">Belongs to the GPI inositol-deacylase family.</text>
</comment>
<reference evidence="14 15" key="1">
    <citation type="submission" date="2014-02" db="EMBL/GenBank/DDBJ databases">
        <title>Transposable element dynamics among asymbiotic and ectomycorrhizal Amanita fungi.</title>
        <authorList>
            <consortium name="DOE Joint Genome Institute"/>
            <person name="Hess J."/>
            <person name="Skrede I."/>
            <person name="Wolfe B."/>
            <person name="LaButti K."/>
            <person name="Ohm R.A."/>
            <person name="Grigoriev I.V."/>
            <person name="Pringle A."/>
        </authorList>
    </citation>
    <scope>NUCLEOTIDE SEQUENCE [LARGE SCALE GENOMIC DNA]</scope>
    <source>
        <strain evidence="14 15">SKay4041</strain>
    </source>
</reference>
<dbReference type="GO" id="GO:0005789">
    <property type="term" value="C:endoplasmic reticulum membrane"/>
    <property type="evidence" value="ECO:0007669"/>
    <property type="project" value="UniProtKB-SubCell"/>
</dbReference>